<reference evidence="10 11" key="1">
    <citation type="submission" date="2019-02" db="EMBL/GenBank/DDBJ databases">
        <title>Deep-cultivation of Planctomycetes and their phenomic and genomic characterization uncovers novel biology.</title>
        <authorList>
            <person name="Wiegand S."/>
            <person name="Jogler M."/>
            <person name="Boedeker C."/>
            <person name="Pinto D."/>
            <person name="Vollmers J."/>
            <person name="Rivas-Marin E."/>
            <person name="Kohn T."/>
            <person name="Peeters S.H."/>
            <person name="Heuer A."/>
            <person name="Rast P."/>
            <person name="Oberbeckmann S."/>
            <person name="Bunk B."/>
            <person name="Jeske O."/>
            <person name="Meyerdierks A."/>
            <person name="Storesund J.E."/>
            <person name="Kallscheuer N."/>
            <person name="Luecker S."/>
            <person name="Lage O.M."/>
            <person name="Pohl T."/>
            <person name="Merkel B.J."/>
            <person name="Hornburger P."/>
            <person name="Mueller R.-W."/>
            <person name="Bruemmer F."/>
            <person name="Labrenz M."/>
            <person name="Spormann A.M."/>
            <person name="Op Den Camp H."/>
            <person name="Overmann J."/>
            <person name="Amann R."/>
            <person name="Jetten M.S.M."/>
            <person name="Mascher T."/>
            <person name="Medema M.H."/>
            <person name="Devos D.P."/>
            <person name="Kaster A.-K."/>
            <person name="Ovreas L."/>
            <person name="Rohde M."/>
            <person name="Galperin M.Y."/>
            <person name="Jogler C."/>
        </authorList>
    </citation>
    <scope>NUCLEOTIDE SEQUENCE [LARGE SCALE GENOMIC DNA]</scope>
    <source>
        <strain evidence="10 11">KOR42</strain>
    </source>
</reference>
<evidence type="ECO:0000256" key="5">
    <source>
        <dbReference type="ARBA" id="ARBA00022741"/>
    </source>
</evidence>
<evidence type="ECO:0000256" key="1">
    <source>
        <dbReference type="ARBA" id="ARBA00000085"/>
    </source>
</evidence>
<dbReference type="Pfam" id="PF00512">
    <property type="entry name" value="HisKA"/>
    <property type="match status" value="1"/>
</dbReference>
<evidence type="ECO:0000256" key="8">
    <source>
        <dbReference type="ARBA" id="ARBA00023012"/>
    </source>
</evidence>
<evidence type="ECO:0000256" key="3">
    <source>
        <dbReference type="ARBA" id="ARBA00022553"/>
    </source>
</evidence>
<evidence type="ECO:0000259" key="9">
    <source>
        <dbReference type="PROSITE" id="PS50109"/>
    </source>
</evidence>
<dbReference type="EMBL" id="SIHI01000007">
    <property type="protein sequence ID" value="TWT52210.1"/>
    <property type="molecule type" value="Genomic_DNA"/>
</dbReference>
<dbReference type="SUPFAM" id="SSF47384">
    <property type="entry name" value="Homodimeric domain of signal transducing histidine kinase"/>
    <property type="match status" value="1"/>
</dbReference>
<dbReference type="InterPro" id="IPR004358">
    <property type="entry name" value="Sig_transdc_His_kin-like_C"/>
</dbReference>
<dbReference type="PRINTS" id="PR00344">
    <property type="entry name" value="BCTRLSENSOR"/>
</dbReference>
<name>A0A5C5WP61_9PLAN</name>
<feature type="domain" description="Histidine kinase" evidence="9">
    <location>
        <begin position="158"/>
        <end position="369"/>
    </location>
</feature>
<proteinExistence type="predicted"/>
<dbReference type="SMART" id="SM00388">
    <property type="entry name" value="HisKA"/>
    <property type="match status" value="1"/>
</dbReference>
<dbReference type="SMART" id="SM00387">
    <property type="entry name" value="HATPase_c"/>
    <property type="match status" value="1"/>
</dbReference>
<evidence type="ECO:0000256" key="2">
    <source>
        <dbReference type="ARBA" id="ARBA00012438"/>
    </source>
</evidence>
<keyword evidence="5" id="KW-0547">Nucleotide-binding</keyword>
<sequence>MQQSQPTSEHPTVLEFLESTLPFENARELRIKILNAWKTFRPNSPCALLWKNPFTTTAELLIVDERETPDEMAFPVSDRTASLTASLPESNPVLNELNWIELEVERKSIGFLGLDEPSSSLASSEIVSATARLLAVSQSWENTLTEARLSSLAEYAAAAGHEINNPLAAIKGRTEQLIKGEQHPERQQWLQTIGAQTLRIRDMIGDSMLFARPPAPKFERLNLTELVESAISHFSDEFARRQISLWGNRHKMVPVDGDPLQLTQVVAELTRNSLNAMEESGKLIVDCLPEVIDERPFAILRMIDDGVGFSESERRFCFDPFYSGRQAGRGLGFGLSKAWRIIQMHSGQLILSNQKSDVTEFVISLPSTSE</sequence>
<dbReference type="GO" id="GO:0005524">
    <property type="term" value="F:ATP binding"/>
    <property type="evidence" value="ECO:0007669"/>
    <property type="project" value="UniProtKB-KW"/>
</dbReference>
<dbReference type="SUPFAM" id="SSF55874">
    <property type="entry name" value="ATPase domain of HSP90 chaperone/DNA topoisomerase II/histidine kinase"/>
    <property type="match status" value="1"/>
</dbReference>
<keyword evidence="7" id="KW-0067">ATP-binding</keyword>
<dbReference type="GO" id="GO:0000155">
    <property type="term" value="F:phosphorelay sensor kinase activity"/>
    <property type="evidence" value="ECO:0007669"/>
    <property type="project" value="InterPro"/>
</dbReference>
<evidence type="ECO:0000256" key="6">
    <source>
        <dbReference type="ARBA" id="ARBA00022777"/>
    </source>
</evidence>
<evidence type="ECO:0000313" key="11">
    <source>
        <dbReference type="Proteomes" id="UP000317243"/>
    </source>
</evidence>
<dbReference type="InterPro" id="IPR005467">
    <property type="entry name" value="His_kinase_dom"/>
</dbReference>
<keyword evidence="11" id="KW-1185">Reference proteome</keyword>
<keyword evidence="4 10" id="KW-0808">Transferase</keyword>
<evidence type="ECO:0000256" key="4">
    <source>
        <dbReference type="ARBA" id="ARBA00022679"/>
    </source>
</evidence>
<evidence type="ECO:0000256" key="7">
    <source>
        <dbReference type="ARBA" id="ARBA00022840"/>
    </source>
</evidence>
<comment type="catalytic activity">
    <reaction evidence="1">
        <text>ATP + protein L-histidine = ADP + protein N-phospho-L-histidine.</text>
        <dbReference type="EC" id="2.7.13.3"/>
    </reaction>
</comment>
<gene>
    <name evidence="10" type="primary">kinE</name>
    <name evidence="10" type="ORF">KOR42_30780</name>
</gene>
<dbReference type="InterPro" id="IPR036097">
    <property type="entry name" value="HisK_dim/P_sf"/>
</dbReference>
<dbReference type="InterPro" id="IPR003661">
    <property type="entry name" value="HisK_dim/P_dom"/>
</dbReference>
<dbReference type="InterPro" id="IPR036890">
    <property type="entry name" value="HATPase_C_sf"/>
</dbReference>
<dbReference type="CDD" id="cd00082">
    <property type="entry name" value="HisKA"/>
    <property type="match status" value="1"/>
</dbReference>
<keyword evidence="3" id="KW-0597">Phosphoprotein</keyword>
<dbReference type="AlphaFoldDB" id="A0A5C5WP61"/>
<dbReference type="EC" id="2.7.13.3" evidence="2"/>
<dbReference type="PANTHER" id="PTHR43065:SF10">
    <property type="entry name" value="PEROXIDE STRESS-ACTIVATED HISTIDINE KINASE MAK3"/>
    <property type="match status" value="1"/>
</dbReference>
<dbReference type="Gene3D" id="3.30.565.10">
    <property type="entry name" value="Histidine kinase-like ATPase, C-terminal domain"/>
    <property type="match status" value="1"/>
</dbReference>
<dbReference type="InterPro" id="IPR003594">
    <property type="entry name" value="HATPase_dom"/>
</dbReference>
<dbReference type="Gene3D" id="1.10.287.130">
    <property type="match status" value="1"/>
</dbReference>
<organism evidence="10 11">
    <name type="scientific">Thalassoglobus neptunius</name>
    <dbReference type="NCBI Taxonomy" id="1938619"/>
    <lineage>
        <taxon>Bacteria</taxon>
        <taxon>Pseudomonadati</taxon>
        <taxon>Planctomycetota</taxon>
        <taxon>Planctomycetia</taxon>
        <taxon>Planctomycetales</taxon>
        <taxon>Planctomycetaceae</taxon>
        <taxon>Thalassoglobus</taxon>
    </lineage>
</organism>
<dbReference type="Pfam" id="PF02518">
    <property type="entry name" value="HATPase_c"/>
    <property type="match status" value="1"/>
</dbReference>
<dbReference type="PANTHER" id="PTHR43065">
    <property type="entry name" value="SENSOR HISTIDINE KINASE"/>
    <property type="match status" value="1"/>
</dbReference>
<keyword evidence="6 10" id="KW-0418">Kinase</keyword>
<keyword evidence="8" id="KW-0902">Two-component regulatory system</keyword>
<comment type="caution">
    <text evidence="10">The sequence shown here is derived from an EMBL/GenBank/DDBJ whole genome shotgun (WGS) entry which is preliminary data.</text>
</comment>
<dbReference type="Proteomes" id="UP000317243">
    <property type="component" value="Unassembled WGS sequence"/>
</dbReference>
<evidence type="ECO:0000313" key="10">
    <source>
        <dbReference type="EMBL" id="TWT52210.1"/>
    </source>
</evidence>
<dbReference type="OrthoDB" id="239518at2"/>
<accession>A0A5C5WP61</accession>
<dbReference type="RefSeq" id="WP_146510570.1">
    <property type="nucleotide sequence ID" value="NZ_SIHI01000007.1"/>
</dbReference>
<protein>
    <recommendedName>
        <fullName evidence="2">histidine kinase</fullName>
        <ecNumber evidence="2">2.7.13.3</ecNumber>
    </recommendedName>
</protein>
<dbReference type="PROSITE" id="PS50109">
    <property type="entry name" value="HIS_KIN"/>
    <property type="match status" value="1"/>
</dbReference>